<feature type="transmembrane region" description="Helical" evidence="1">
    <location>
        <begin position="181"/>
        <end position="201"/>
    </location>
</feature>
<name>A0A7W9H798_9ACTN</name>
<keyword evidence="3" id="KW-1185">Reference proteome</keyword>
<keyword evidence="1" id="KW-0472">Membrane</keyword>
<feature type="transmembrane region" description="Helical" evidence="1">
    <location>
        <begin position="232"/>
        <end position="253"/>
    </location>
</feature>
<accession>A0A7W9H798</accession>
<evidence type="ECO:0000313" key="2">
    <source>
        <dbReference type="EMBL" id="MBB5796614.1"/>
    </source>
</evidence>
<proteinExistence type="predicted"/>
<feature type="transmembrane region" description="Helical" evidence="1">
    <location>
        <begin position="28"/>
        <end position="46"/>
    </location>
</feature>
<evidence type="ECO:0000256" key="1">
    <source>
        <dbReference type="SAM" id="Phobius"/>
    </source>
</evidence>
<reference evidence="2 3" key="1">
    <citation type="submission" date="2020-08" db="EMBL/GenBank/DDBJ databases">
        <title>Sequencing the genomes of 1000 actinobacteria strains.</title>
        <authorList>
            <person name="Klenk H.-P."/>
        </authorList>
    </citation>
    <scope>NUCLEOTIDE SEQUENCE [LARGE SCALE GENOMIC DNA]</scope>
    <source>
        <strain evidence="2 3">DSM 40084</strain>
    </source>
</reference>
<organism evidence="2 3">
    <name type="scientific">Streptomyces caelestis</name>
    <dbReference type="NCBI Taxonomy" id="36816"/>
    <lineage>
        <taxon>Bacteria</taxon>
        <taxon>Bacillati</taxon>
        <taxon>Actinomycetota</taxon>
        <taxon>Actinomycetes</taxon>
        <taxon>Kitasatosporales</taxon>
        <taxon>Streptomycetaceae</taxon>
        <taxon>Streptomyces</taxon>
    </lineage>
</organism>
<comment type="caution">
    <text evidence="2">The sequence shown here is derived from an EMBL/GenBank/DDBJ whole genome shotgun (WGS) entry which is preliminary data.</text>
</comment>
<feature type="transmembrane region" description="Helical" evidence="1">
    <location>
        <begin position="66"/>
        <end position="86"/>
    </location>
</feature>
<evidence type="ECO:0000313" key="3">
    <source>
        <dbReference type="Proteomes" id="UP000590647"/>
    </source>
</evidence>
<dbReference type="EMBL" id="JACHNE010000001">
    <property type="protein sequence ID" value="MBB5796614.1"/>
    <property type="molecule type" value="Genomic_DNA"/>
</dbReference>
<protein>
    <submittedName>
        <fullName evidence="2">ABC-2 type transport system permease protein</fullName>
    </submittedName>
</protein>
<feature type="transmembrane region" description="Helical" evidence="1">
    <location>
        <begin position="107"/>
        <end position="133"/>
    </location>
</feature>
<keyword evidence="1" id="KW-0812">Transmembrane</keyword>
<gene>
    <name evidence="2" type="ORF">HDA41_004578</name>
</gene>
<sequence length="259" mass="27392">MTTMTAISSAMAFEWTKIRTVRATTWSLALYFLATLAVALLTGYYLRSSYDSRDSEALSTFDPVAAGFSGLRLGLIALVVFGVLIVTSEYSTGTIRTSLAAVPRRGVFYGAKLLTGTVTALVVSTVVVTVGFFATQLAMGDPQSVSLLDDGVLRSLVGAVLYTTLLCVFAMGLASVLRSSALTMGILVPLFFMISTILTNLPGVRDVAQFLPDVAGGLILYRDQPDDTVLNAWTGMAVLGAWAAAAVTAGYAVSRRRDA</sequence>
<dbReference type="AlphaFoldDB" id="A0A7W9H798"/>
<keyword evidence="1" id="KW-1133">Transmembrane helix</keyword>
<feature type="transmembrane region" description="Helical" evidence="1">
    <location>
        <begin position="153"/>
        <end position="174"/>
    </location>
</feature>
<dbReference type="Proteomes" id="UP000590647">
    <property type="component" value="Unassembled WGS sequence"/>
</dbReference>